<name>A0A4R0T4W9_BIFLL</name>
<comment type="caution">
    <text evidence="1">The sequence shown here is derived from an EMBL/GenBank/DDBJ whole genome shotgun (WGS) entry which is preliminary data.</text>
</comment>
<evidence type="ECO:0000313" key="1">
    <source>
        <dbReference type="EMBL" id="TCD74974.1"/>
    </source>
</evidence>
<gene>
    <name evidence="1" type="ORF">MCC10002_0691</name>
</gene>
<protein>
    <submittedName>
        <fullName evidence="1">Uncharacterized protein</fullName>
    </submittedName>
</protein>
<organism evidence="1 2">
    <name type="scientific">Bifidobacterium longum subsp. longum</name>
    <dbReference type="NCBI Taxonomy" id="1679"/>
    <lineage>
        <taxon>Bacteria</taxon>
        <taxon>Bacillati</taxon>
        <taxon>Actinomycetota</taxon>
        <taxon>Actinomycetes</taxon>
        <taxon>Bifidobacteriales</taxon>
        <taxon>Bifidobacteriaceae</taxon>
        <taxon>Bifidobacterium</taxon>
    </lineage>
</organism>
<dbReference type="RefSeq" id="WP_049136630.1">
    <property type="nucleotide sequence ID" value="NZ_BNHE01000018.1"/>
</dbReference>
<sequence length="159" mass="17482">MLTLKESTLVLAKIRVHHGNAAITDLEARTFHEELRADMTLGEALEAVKRFYADNSTGCWCGSGDVNAIVRRMRNESKPSEAQIARECEARGLSADEAWMYRRQRMLGNGPEQAQQQALTMRNPLELPAAQPKSRSTARRFAGAQKLGAASLGSILRGA</sequence>
<dbReference type="Proteomes" id="UP000293701">
    <property type="component" value="Unassembled WGS sequence"/>
</dbReference>
<dbReference type="EMBL" id="SHPM01000015">
    <property type="protein sequence ID" value="TCD74974.1"/>
    <property type="molecule type" value="Genomic_DNA"/>
</dbReference>
<reference evidence="1 2" key="1">
    <citation type="journal article" date="2018" name="Sci. Rep.">
        <title>Genomic diversity and distribution of Bifidobacterium longum subsp. longum across the human lifespan.</title>
        <authorList>
            <person name="Odamaki T."/>
            <person name="Bottacini F."/>
            <person name="Kato K."/>
            <person name="Mitsuyama E."/>
            <person name="Yoshida K."/>
            <person name="Horigome A."/>
            <person name="Xiao J.Z."/>
            <person name="van Sinderen D."/>
        </authorList>
    </citation>
    <scope>NUCLEOTIDE SEQUENCE [LARGE SCALE GENOMIC DNA]</scope>
    <source>
        <strain evidence="1 2">MCC10002</strain>
    </source>
</reference>
<evidence type="ECO:0000313" key="2">
    <source>
        <dbReference type="Proteomes" id="UP000293701"/>
    </source>
</evidence>
<proteinExistence type="predicted"/>
<accession>A0A4R0T4W9</accession>
<dbReference type="AlphaFoldDB" id="A0A4R0T4W9"/>